<keyword evidence="5" id="KW-0029">Amino-acid transport</keyword>
<evidence type="ECO:0000256" key="1">
    <source>
        <dbReference type="ARBA" id="ARBA00005417"/>
    </source>
</evidence>
<keyword evidence="3" id="KW-0547">Nucleotide-binding</keyword>
<evidence type="ECO:0000256" key="2">
    <source>
        <dbReference type="ARBA" id="ARBA00022448"/>
    </source>
</evidence>
<dbReference type="SUPFAM" id="SSF52540">
    <property type="entry name" value="P-loop containing nucleoside triphosphate hydrolases"/>
    <property type="match status" value="1"/>
</dbReference>
<evidence type="ECO:0000256" key="3">
    <source>
        <dbReference type="ARBA" id="ARBA00022741"/>
    </source>
</evidence>
<proteinExistence type="inferred from homology"/>
<keyword evidence="4 7" id="KW-0067">ATP-binding</keyword>
<evidence type="ECO:0000256" key="5">
    <source>
        <dbReference type="ARBA" id="ARBA00022970"/>
    </source>
</evidence>
<evidence type="ECO:0000313" key="7">
    <source>
        <dbReference type="EMBL" id="UOF88869.1"/>
    </source>
</evidence>
<dbReference type="SMART" id="SM00382">
    <property type="entry name" value="AAA"/>
    <property type="match status" value="1"/>
</dbReference>
<dbReference type="PROSITE" id="PS00211">
    <property type="entry name" value="ABC_TRANSPORTER_1"/>
    <property type="match status" value="1"/>
</dbReference>
<keyword evidence="8" id="KW-1185">Reference proteome</keyword>
<protein>
    <submittedName>
        <fullName evidence="7">ABC transporter ATP-binding protein</fullName>
    </submittedName>
</protein>
<dbReference type="PROSITE" id="PS50893">
    <property type="entry name" value="ABC_TRANSPORTER_2"/>
    <property type="match status" value="1"/>
</dbReference>
<dbReference type="RefSeq" id="WP_347435549.1">
    <property type="nucleotide sequence ID" value="NZ_CP089291.1"/>
</dbReference>
<dbReference type="PANTHER" id="PTHR43820:SF4">
    <property type="entry name" value="HIGH-AFFINITY BRANCHED-CHAIN AMINO ACID TRANSPORT ATP-BINDING PROTEIN LIVF"/>
    <property type="match status" value="1"/>
</dbReference>
<keyword evidence="2" id="KW-0813">Transport</keyword>
<reference evidence="7" key="1">
    <citation type="submission" date="2021-12" db="EMBL/GenBank/DDBJ databases">
        <title>Alicyclobacillaceae gen. nov., sp. nov., isolated from chalcocite enrichment system.</title>
        <authorList>
            <person name="Jiang Z."/>
        </authorList>
    </citation>
    <scope>NUCLEOTIDE SEQUENCE</scope>
    <source>
        <strain evidence="7">MYW30-H2</strain>
    </source>
</reference>
<organism evidence="7 8">
    <name type="scientific">Fodinisporobacter ferrooxydans</name>
    <dbReference type="NCBI Taxonomy" id="2901836"/>
    <lineage>
        <taxon>Bacteria</taxon>
        <taxon>Bacillati</taxon>
        <taxon>Bacillota</taxon>
        <taxon>Bacilli</taxon>
        <taxon>Bacillales</taxon>
        <taxon>Alicyclobacillaceae</taxon>
        <taxon>Fodinisporobacter</taxon>
    </lineage>
</organism>
<name>A0ABY4CET2_9BACL</name>
<dbReference type="InterPro" id="IPR003593">
    <property type="entry name" value="AAA+_ATPase"/>
</dbReference>
<dbReference type="InterPro" id="IPR027417">
    <property type="entry name" value="P-loop_NTPase"/>
</dbReference>
<dbReference type="InterPro" id="IPR017871">
    <property type="entry name" value="ABC_transporter-like_CS"/>
</dbReference>
<accession>A0ABY4CET2</accession>
<evidence type="ECO:0000313" key="8">
    <source>
        <dbReference type="Proteomes" id="UP000830167"/>
    </source>
</evidence>
<feature type="domain" description="ABC transporter" evidence="6">
    <location>
        <begin position="2"/>
        <end position="233"/>
    </location>
</feature>
<sequence length="236" mass="25602">MLSIHNLKVSYGNIVAVHNISLQVRNGQIVCLIGPNGAGKTTTLRAISGLLPISGGSITLNEIDLLKKQPHQIAKAGIIPVPEGRGIFPQLTVKENLEMGAYLEDSPKRKRNNLERVFTLFPELVERLNHWGGNLSGGQQQMLAIGRALMANPKILLMDEPSMGLAPIVVERIFQAISKIRDGTTILLVEQNANLALQYADYAYVLEHGEVVLQGSAQSLLDTEDLVSAYFGGIAT</sequence>
<gene>
    <name evidence="7" type="ORF">LSG31_13060</name>
</gene>
<dbReference type="InterPro" id="IPR052156">
    <property type="entry name" value="BCAA_Transport_ATP-bd_LivF"/>
</dbReference>
<dbReference type="GO" id="GO:0005524">
    <property type="term" value="F:ATP binding"/>
    <property type="evidence" value="ECO:0007669"/>
    <property type="project" value="UniProtKB-KW"/>
</dbReference>
<dbReference type="EMBL" id="CP089291">
    <property type="protein sequence ID" value="UOF88869.1"/>
    <property type="molecule type" value="Genomic_DNA"/>
</dbReference>
<dbReference type="Proteomes" id="UP000830167">
    <property type="component" value="Chromosome"/>
</dbReference>
<dbReference type="Gene3D" id="3.40.50.300">
    <property type="entry name" value="P-loop containing nucleotide triphosphate hydrolases"/>
    <property type="match status" value="1"/>
</dbReference>
<evidence type="ECO:0000259" key="6">
    <source>
        <dbReference type="PROSITE" id="PS50893"/>
    </source>
</evidence>
<comment type="similarity">
    <text evidence="1">Belongs to the ABC transporter superfamily.</text>
</comment>
<dbReference type="InterPro" id="IPR003439">
    <property type="entry name" value="ABC_transporter-like_ATP-bd"/>
</dbReference>
<dbReference type="CDD" id="cd03224">
    <property type="entry name" value="ABC_TM1139_LivF_branched"/>
    <property type="match status" value="1"/>
</dbReference>
<dbReference type="PANTHER" id="PTHR43820">
    <property type="entry name" value="HIGH-AFFINITY BRANCHED-CHAIN AMINO ACID TRANSPORT ATP-BINDING PROTEIN LIVF"/>
    <property type="match status" value="1"/>
</dbReference>
<evidence type="ECO:0000256" key="4">
    <source>
        <dbReference type="ARBA" id="ARBA00022840"/>
    </source>
</evidence>
<dbReference type="Pfam" id="PF00005">
    <property type="entry name" value="ABC_tran"/>
    <property type="match status" value="1"/>
</dbReference>